<evidence type="ECO:0000313" key="2">
    <source>
        <dbReference type="EMBL" id="GAA3814045.1"/>
    </source>
</evidence>
<organism evidence="2 3">
    <name type="scientific">Nocardioides panacisoli</name>
    <dbReference type="NCBI Taxonomy" id="627624"/>
    <lineage>
        <taxon>Bacteria</taxon>
        <taxon>Bacillati</taxon>
        <taxon>Actinomycetota</taxon>
        <taxon>Actinomycetes</taxon>
        <taxon>Propionibacteriales</taxon>
        <taxon>Nocardioidaceae</taxon>
        <taxon>Nocardioides</taxon>
    </lineage>
</organism>
<keyword evidence="3" id="KW-1185">Reference proteome</keyword>
<comment type="caution">
    <text evidence="2">The sequence shown here is derived from an EMBL/GenBank/DDBJ whole genome shotgun (WGS) entry which is preliminary data.</text>
</comment>
<dbReference type="PANTHER" id="PTHR48050:SF13">
    <property type="entry name" value="STEROL 3-BETA-GLUCOSYLTRANSFERASE UGT80A2"/>
    <property type="match status" value="1"/>
</dbReference>
<dbReference type="InterPro" id="IPR010610">
    <property type="entry name" value="EryCIII-like_C"/>
</dbReference>
<sequence length="428" mass="44572">MDLVAPPMAGHLHPALGVAARLAREPGVDVRVISTPGARAAVAAAGVPGLAVLDGADAEVEAIVNPPYPIGSNPVRLSRQFSAALRLQARFQRELAGIWAEQRPDLAIVDFTLPAAGYAAEAAGAGWWTLHASPCAIEATSGPPAYLGGLRPGTGPLGRGRDAAGRLLTRGFKRSVHLATRRRLAALGVTGAYRADGSEAAYSPDRILALTPEAIEFPRRLPPSVRYVGPVLHTPPTTHPVPELTSGRRHVLVTAGTHLPWHKQTLLDLTATAAAALPHVDLHLSLGTVEPSLRAPRTLTSSPSNLHIHPYVDYARDLPRFDAVVHHGGSGVLGHTLAAGLPAVVLPVDYDQFDHAARLVAAGVAVRPRRQGDLAAALRTVLDDPAYARAAARIAAGIAAAPAVDLIAAEVLQFESAAPRSLPGSTGT</sequence>
<dbReference type="InterPro" id="IPR050426">
    <property type="entry name" value="Glycosyltransferase_28"/>
</dbReference>
<gene>
    <name evidence="2" type="ORF">GCM10022242_15300</name>
</gene>
<proteinExistence type="predicted"/>
<dbReference type="SUPFAM" id="SSF53756">
    <property type="entry name" value="UDP-Glycosyltransferase/glycogen phosphorylase"/>
    <property type="match status" value="1"/>
</dbReference>
<dbReference type="EMBL" id="BAABAH010000004">
    <property type="protein sequence ID" value="GAA3814045.1"/>
    <property type="molecule type" value="Genomic_DNA"/>
</dbReference>
<reference evidence="3" key="1">
    <citation type="journal article" date="2019" name="Int. J. Syst. Evol. Microbiol.">
        <title>The Global Catalogue of Microorganisms (GCM) 10K type strain sequencing project: providing services to taxonomists for standard genome sequencing and annotation.</title>
        <authorList>
            <consortium name="The Broad Institute Genomics Platform"/>
            <consortium name="The Broad Institute Genome Sequencing Center for Infectious Disease"/>
            <person name="Wu L."/>
            <person name="Ma J."/>
        </authorList>
    </citation>
    <scope>NUCLEOTIDE SEQUENCE [LARGE SCALE GENOMIC DNA]</scope>
    <source>
        <strain evidence="3">JCM 16953</strain>
    </source>
</reference>
<evidence type="ECO:0000259" key="1">
    <source>
        <dbReference type="Pfam" id="PF06722"/>
    </source>
</evidence>
<dbReference type="Proteomes" id="UP001501821">
    <property type="component" value="Unassembled WGS sequence"/>
</dbReference>
<protein>
    <submittedName>
        <fullName evidence="2">Glycosyltransferase</fullName>
    </submittedName>
</protein>
<name>A0ABP7IB58_9ACTN</name>
<accession>A0ABP7IB58</accession>
<feature type="domain" description="Erythromycin biosynthesis protein CIII-like C-terminal" evidence="1">
    <location>
        <begin position="298"/>
        <end position="410"/>
    </location>
</feature>
<evidence type="ECO:0000313" key="3">
    <source>
        <dbReference type="Proteomes" id="UP001501821"/>
    </source>
</evidence>
<dbReference type="Gene3D" id="3.40.50.2000">
    <property type="entry name" value="Glycogen Phosphorylase B"/>
    <property type="match status" value="2"/>
</dbReference>
<dbReference type="PANTHER" id="PTHR48050">
    <property type="entry name" value="STEROL 3-BETA-GLUCOSYLTRANSFERASE"/>
    <property type="match status" value="1"/>
</dbReference>
<dbReference type="Pfam" id="PF06722">
    <property type="entry name" value="EryCIII-like_C"/>
    <property type="match status" value="1"/>
</dbReference>